<name>A0A1W1UWG3_9DEIO</name>
<dbReference type="EMBL" id="FWWU01000008">
    <property type="protein sequence ID" value="SMB85390.1"/>
    <property type="molecule type" value="Genomic_DNA"/>
</dbReference>
<evidence type="ECO:0000313" key="1">
    <source>
        <dbReference type="EMBL" id="SMB85390.1"/>
    </source>
</evidence>
<evidence type="ECO:0000313" key="2">
    <source>
        <dbReference type="Proteomes" id="UP000192582"/>
    </source>
</evidence>
<protein>
    <submittedName>
        <fullName evidence="1">Uncharacterized protein</fullName>
    </submittedName>
</protein>
<organism evidence="1 2">
    <name type="scientific">Deinococcus hopiensis KR-140</name>
    <dbReference type="NCBI Taxonomy" id="695939"/>
    <lineage>
        <taxon>Bacteria</taxon>
        <taxon>Thermotogati</taxon>
        <taxon>Deinococcota</taxon>
        <taxon>Deinococci</taxon>
        <taxon>Deinococcales</taxon>
        <taxon>Deinococcaceae</taxon>
        <taxon>Deinococcus</taxon>
    </lineage>
</organism>
<proteinExistence type="predicted"/>
<keyword evidence="2" id="KW-1185">Reference proteome</keyword>
<accession>A0A1W1UWG3</accession>
<dbReference type="STRING" id="695939.SAMN00790413_03383"/>
<sequence length="92" mass="10309">MGKAARCDARLGGRQAIPSLLHALKHLVPYQHRQAFAKAVMGTARVSLLHLSHDFKGRDRGITVLLLQRFDKFENFARVRHGEFLHLKGGAP</sequence>
<dbReference type="Proteomes" id="UP000192582">
    <property type="component" value="Unassembled WGS sequence"/>
</dbReference>
<dbReference type="AlphaFoldDB" id="A0A1W1UWG3"/>
<gene>
    <name evidence="1" type="ORF">SAMN00790413_03383</name>
</gene>
<reference evidence="1 2" key="1">
    <citation type="submission" date="2017-04" db="EMBL/GenBank/DDBJ databases">
        <authorList>
            <person name="Afonso C.L."/>
            <person name="Miller P.J."/>
            <person name="Scott M.A."/>
            <person name="Spackman E."/>
            <person name="Goraichik I."/>
            <person name="Dimitrov K.M."/>
            <person name="Suarez D.L."/>
            <person name="Swayne D.E."/>
        </authorList>
    </citation>
    <scope>NUCLEOTIDE SEQUENCE [LARGE SCALE GENOMIC DNA]</scope>
    <source>
        <strain evidence="1 2">KR-140</strain>
    </source>
</reference>